<evidence type="ECO:0000256" key="5">
    <source>
        <dbReference type="ARBA" id="ARBA00023077"/>
    </source>
</evidence>
<dbReference type="InterPro" id="IPR036942">
    <property type="entry name" value="Beta-barrel_TonB_sf"/>
</dbReference>
<keyword evidence="7 8" id="KW-0998">Cell outer membrane</keyword>
<feature type="signal peptide" evidence="10">
    <location>
        <begin position="1"/>
        <end position="35"/>
    </location>
</feature>
<dbReference type="InterPro" id="IPR000531">
    <property type="entry name" value="Beta-barrel_TonB"/>
</dbReference>
<dbReference type="Proteomes" id="UP000286598">
    <property type="component" value="Unassembled WGS sequence"/>
</dbReference>
<dbReference type="AlphaFoldDB" id="A0A415GPN5"/>
<dbReference type="InterPro" id="IPR008969">
    <property type="entry name" value="CarboxyPept-like_regulatory"/>
</dbReference>
<comment type="similarity">
    <text evidence="8 9">Belongs to the TonB-dependent receptor family.</text>
</comment>
<evidence type="ECO:0000256" key="1">
    <source>
        <dbReference type="ARBA" id="ARBA00004571"/>
    </source>
</evidence>
<keyword evidence="2 8" id="KW-0813">Transport</keyword>
<keyword evidence="4 8" id="KW-0812">Transmembrane</keyword>
<organism evidence="13 14">
    <name type="scientific">Leyella stercorea</name>
    <dbReference type="NCBI Taxonomy" id="363265"/>
    <lineage>
        <taxon>Bacteria</taxon>
        <taxon>Pseudomonadati</taxon>
        <taxon>Bacteroidota</taxon>
        <taxon>Bacteroidia</taxon>
        <taxon>Bacteroidales</taxon>
        <taxon>Prevotellaceae</taxon>
        <taxon>Leyella</taxon>
    </lineage>
</organism>
<evidence type="ECO:0000256" key="2">
    <source>
        <dbReference type="ARBA" id="ARBA00022448"/>
    </source>
</evidence>
<name>A0A415GPN5_9BACT</name>
<accession>A0A415GPN5</accession>
<dbReference type="Gene3D" id="2.60.40.1120">
    <property type="entry name" value="Carboxypeptidase-like, regulatory domain"/>
    <property type="match status" value="1"/>
</dbReference>
<evidence type="ECO:0000256" key="4">
    <source>
        <dbReference type="ARBA" id="ARBA00022692"/>
    </source>
</evidence>
<feature type="domain" description="TonB-dependent receptor plug" evidence="12">
    <location>
        <begin position="144"/>
        <end position="250"/>
    </location>
</feature>
<evidence type="ECO:0000256" key="9">
    <source>
        <dbReference type="RuleBase" id="RU003357"/>
    </source>
</evidence>
<dbReference type="Pfam" id="PF07715">
    <property type="entry name" value="Plug"/>
    <property type="match status" value="1"/>
</dbReference>
<evidence type="ECO:0000259" key="11">
    <source>
        <dbReference type="Pfam" id="PF00593"/>
    </source>
</evidence>
<keyword evidence="3 8" id="KW-1134">Transmembrane beta strand</keyword>
<comment type="subcellular location">
    <subcellularLocation>
        <location evidence="1 8">Cell outer membrane</location>
        <topology evidence="1 8">Multi-pass membrane protein</topology>
    </subcellularLocation>
</comment>
<evidence type="ECO:0000259" key="12">
    <source>
        <dbReference type="Pfam" id="PF07715"/>
    </source>
</evidence>
<evidence type="ECO:0000256" key="6">
    <source>
        <dbReference type="ARBA" id="ARBA00023136"/>
    </source>
</evidence>
<evidence type="ECO:0000256" key="7">
    <source>
        <dbReference type="ARBA" id="ARBA00023237"/>
    </source>
</evidence>
<dbReference type="SUPFAM" id="SSF56935">
    <property type="entry name" value="Porins"/>
    <property type="match status" value="1"/>
</dbReference>
<reference evidence="13 14" key="1">
    <citation type="submission" date="2018-08" db="EMBL/GenBank/DDBJ databases">
        <title>A genome reference for cultivated species of the human gut microbiota.</title>
        <authorList>
            <person name="Zou Y."/>
            <person name="Xue W."/>
            <person name="Luo G."/>
        </authorList>
    </citation>
    <scope>NUCLEOTIDE SEQUENCE [LARGE SCALE GENOMIC DNA]</scope>
    <source>
        <strain evidence="13 14">AF42-9</strain>
    </source>
</reference>
<evidence type="ECO:0000313" key="13">
    <source>
        <dbReference type="EMBL" id="RHK51879.1"/>
    </source>
</evidence>
<feature type="chain" id="PRO_5019471723" evidence="10">
    <location>
        <begin position="36"/>
        <end position="1012"/>
    </location>
</feature>
<keyword evidence="6 8" id="KW-0472">Membrane</keyword>
<feature type="domain" description="TonB-dependent receptor-like beta-barrel" evidence="11">
    <location>
        <begin position="407"/>
        <end position="872"/>
    </location>
</feature>
<dbReference type="FunFam" id="2.60.40.1120:FF:000003">
    <property type="entry name" value="Outer membrane protein Omp121"/>
    <property type="match status" value="1"/>
</dbReference>
<evidence type="ECO:0000256" key="10">
    <source>
        <dbReference type="SAM" id="SignalP"/>
    </source>
</evidence>
<dbReference type="SUPFAM" id="SSF49464">
    <property type="entry name" value="Carboxypeptidase regulatory domain-like"/>
    <property type="match status" value="1"/>
</dbReference>
<sequence>MEKVKKPLLPLMTKQLALSLLMGGGMMLCTTNATAADELARSVYNVAQTPQNQQVTGRVLDASGEPLIGVSVVEKGNKSNGTVTDIDGNFSLRVSKQQTVVVSYVGYKAQEVSVAGKKNLQITLHEDAEMLSDVVVIGYGTVKKADLAGSVAIMDSKSFKDQPVARVEDALNGRMSGVQVMSSGVPGGAMKIRVRGTSSVNKSNDPLYVVDGIVRETGLEGINPEDIQSIQVLKDASSTAIYGARGANGVVMVQTKTGKVGATQVTFDASLGVSNAYHIPEVMSTKDYANALVQYKGADASALAGYIDGSNKGIDWMDQLLHTGVTQNYKVAISKGTEGTQTYFSANYMDQTGVIRDTKSKRYAVKFNIHNKLYKWLELTADANLSRTENSGSAGFAQNQSNPIWVGLNYSPTMEMTDANGNYNKDPYNNIQANPYGLIHANKSDRNRTMVTGHVDLKFNICDGLTFTTTNGIDFNDYKWYSLSSTKLFGKTEMSNNNAQVMALQTTNNLTYQHSWGDHNLTATGVWEASNREIRRMSIEGKGLGQEALGYWNIKNAVSRDADNGYSKWLMLSGVARVMYNYADKYMLTGTMRADGSSRFTNKKWGYFPSIAAAWTVSNEKFWEPLRNTVDYLKVRASFGVIGNQDIDPYSTLASLKTLSFNYGTDTNYTGYWAGNIATPDLTWEKVKQFDLGFDLGFFNSRLSLGVDLFWKKTTDALLKQSSTGYIGSLEYWTNAGEVSNKGVDVNITAQILQKKDLQWTSTLNLSYLKNEVTKLTAQTPRLYGFSPSPGTVEASTIITEGEAIGTFYGFKWAGLEQNEKGQWVDTYYTADGNKTRTPNADTDRFVLGHSNPDVTFGWNNTINFKNWEFNAFFNAAFGAKRLNLVRYAMNSEVGASMFVTDKDYFSEVGKTMPTIGAENKTYGNSDKWLENANYFRCENISVAYTFPRKQTKFADVRLSISAQNLFTITGYKGMDPAGASFSEHNVDNNNGLDMGAYPNPRTFTFGVRLNF</sequence>
<dbReference type="Pfam" id="PF13715">
    <property type="entry name" value="CarbopepD_reg_2"/>
    <property type="match status" value="1"/>
</dbReference>
<dbReference type="PROSITE" id="PS52016">
    <property type="entry name" value="TONB_DEPENDENT_REC_3"/>
    <property type="match status" value="1"/>
</dbReference>
<dbReference type="InterPro" id="IPR023997">
    <property type="entry name" value="TonB-dep_OMP_SusC/RagA_CS"/>
</dbReference>
<evidence type="ECO:0000256" key="3">
    <source>
        <dbReference type="ARBA" id="ARBA00022452"/>
    </source>
</evidence>
<keyword evidence="5 9" id="KW-0798">TonB box</keyword>
<proteinExistence type="inferred from homology"/>
<dbReference type="OrthoDB" id="9768177at2"/>
<dbReference type="NCBIfam" id="TIGR04057">
    <property type="entry name" value="SusC_RagA_signa"/>
    <property type="match status" value="1"/>
</dbReference>
<keyword evidence="13" id="KW-0675">Receptor</keyword>
<evidence type="ECO:0000313" key="14">
    <source>
        <dbReference type="Proteomes" id="UP000286598"/>
    </source>
</evidence>
<dbReference type="InterPro" id="IPR023996">
    <property type="entry name" value="TonB-dep_OMP_SusC/RagA"/>
</dbReference>
<dbReference type="InterPro" id="IPR039426">
    <property type="entry name" value="TonB-dep_rcpt-like"/>
</dbReference>
<comment type="caution">
    <text evidence="13">The sequence shown here is derived from an EMBL/GenBank/DDBJ whole genome shotgun (WGS) entry which is preliminary data.</text>
</comment>
<dbReference type="EMBL" id="QRNO01000011">
    <property type="protein sequence ID" value="RHK51879.1"/>
    <property type="molecule type" value="Genomic_DNA"/>
</dbReference>
<dbReference type="Pfam" id="PF00593">
    <property type="entry name" value="TonB_dep_Rec_b-barrel"/>
    <property type="match status" value="1"/>
</dbReference>
<keyword evidence="10" id="KW-0732">Signal</keyword>
<dbReference type="GO" id="GO:0009279">
    <property type="term" value="C:cell outer membrane"/>
    <property type="evidence" value="ECO:0007669"/>
    <property type="project" value="UniProtKB-SubCell"/>
</dbReference>
<gene>
    <name evidence="13" type="ORF">DW060_03680</name>
</gene>
<protein>
    <submittedName>
        <fullName evidence="13">TonB-dependent receptor</fullName>
    </submittedName>
</protein>
<evidence type="ECO:0000256" key="8">
    <source>
        <dbReference type="PROSITE-ProRule" id="PRU01360"/>
    </source>
</evidence>
<keyword evidence="14" id="KW-1185">Reference proteome</keyword>
<dbReference type="NCBIfam" id="TIGR04056">
    <property type="entry name" value="OMP_RagA_SusC"/>
    <property type="match status" value="1"/>
</dbReference>
<dbReference type="InterPro" id="IPR012910">
    <property type="entry name" value="Plug_dom"/>
</dbReference>
<dbReference type="Gene3D" id="2.170.130.10">
    <property type="entry name" value="TonB-dependent receptor, plug domain"/>
    <property type="match status" value="1"/>
</dbReference>
<dbReference type="InterPro" id="IPR037066">
    <property type="entry name" value="Plug_dom_sf"/>
</dbReference>
<dbReference type="Gene3D" id="2.40.170.20">
    <property type="entry name" value="TonB-dependent receptor, beta-barrel domain"/>
    <property type="match status" value="1"/>
</dbReference>